<accession>A0A8H3FAH7</accession>
<dbReference type="EMBL" id="CAJPDQ010000017">
    <property type="protein sequence ID" value="CAF9921732.1"/>
    <property type="molecule type" value="Genomic_DNA"/>
</dbReference>
<proteinExistence type="predicted"/>
<evidence type="ECO:0000313" key="3">
    <source>
        <dbReference type="EMBL" id="CAF9921732.1"/>
    </source>
</evidence>
<sequence>MASTLGKEFDPNRKYKVVLSERLLDLPNDSYAVANVQLDRDLKLPQAVRNATLSPGFGSQDCDLSLTAAADGKESLFSGNRSKPKTCVLIFDNTTATFTLEYIDTQFAFAADSHSPAPEEQSEAALLNTLIEEEGAADEDNPFDWRHQLKRQRTPTPEFEQFRLDTGPTPSPAASPITQPTISRSRQASSPPDMNMDFEEEGSPEHLPQRQADREEFEIGGEESDDEGGLQISWDGASKPKGFRGRDVQRRINGAPISLRSAANSRSPAIGQRSPESDQDVEVMQLGSPQKSDPGHKSDPEIDPAELEFETEFLKAMQGGDEDEAPVNASQAYLVDDSSSESEEE</sequence>
<feature type="compositionally biased region" description="Acidic residues" evidence="1">
    <location>
        <begin position="215"/>
        <end position="228"/>
    </location>
</feature>
<evidence type="ECO:0000256" key="1">
    <source>
        <dbReference type="SAM" id="MobiDB-lite"/>
    </source>
</evidence>
<dbReference type="OrthoDB" id="125903at2759"/>
<feature type="compositionally biased region" description="Basic and acidic residues" evidence="1">
    <location>
        <begin position="203"/>
        <end position="214"/>
    </location>
</feature>
<comment type="caution">
    <text evidence="3">The sequence shown here is derived from an EMBL/GenBank/DDBJ whole genome shotgun (WGS) entry which is preliminary data.</text>
</comment>
<dbReference type="InterPro" id="IPR019194">
    <property type="entry name" value="Tscrpt_elong_fac_Eaf_N"/>
</dbReference>
<evidence type="ECO:0000259" key="2">
    <source>
        <dbReference type="Pfam" id="PF09816"/>
    </source>
</evidence>
<feature type="domain" description="Transcription elongation factor Eaf N-terminal" evidence="2">
    <location>
        <begin position="15"/>
        <end position="112"/>
    </location>
</feature>
<name>A0A8H3FAH7_9LECA</name>
<feature type="compositionally biased region" description="Polar residues" evidence="1">
    <location>
        <begin position="176"/>
        <end position="192"/>
    </location>
</feature>
<reference evidence="3" key="1">
    <citation type="submission" date="2021-03" db="EMBL/GenBank/DDBJ databases">
        <authorList>
            <person name="Tagirdzhanova G."/>
        </authorList>
    </citation>
    <scope>NUCLEOTIDE SEQUENCE</scope>
</reference>
<dbReference type="Pfam" id="PF09816">
    <property type="entry name" value="EAF"/>
    <property type="match status" value="1"/>
</dbReference>
<gene>
    <name evidence="3" type="ORF">GOMPHAMPRED_002376</name>
</gene>
<feature type="region of interest" description="Disordered" evidence="1">
    <location>
        <begin position="150"/>
        <end position="345"/>
    </location>
</feature>
<organism evidence="3 4">
    <name type="scientific">Gomphillus americanus</name>
    <dbReference type="NCBI Taxonomy" id="1940652"/>
    <lineage>
        <taxon>Eukaryota</taxon>
        <taxon>Fungi</taxon>
        <taxon>Dikarya</taxon>
        <taxon>Ascomycota</taxon>
        <taxon>Pezizomycotina</taxon>
        <taxon>Lecanoromycetes</taxon>
        <taxon>OSLEUM clade</taxon>
        <taxon>Ostropomycetidae</taxon>
        <taxon>Ostropales</taxon>
        <taxon>Graphidaceae</taxon>
        <taxon>Gomphilloideae</taxon>
        <taxon>Gomphillus</taxon>
    </lineage>
</organism>
<evidence type="ECO:0000313" key="4">
    <source>
        <dbReference type="Proteomes" id="UP000664169"/>
    </source>
</evidence>
<dbReference type="AlphaFoldDB" id="A0A8H3FAH7"/>
<protein>
    <recommendedName>
        <fullName evidence="2">Transcription elongation factor Eaf N-terminal domain-containing protein</fullName>
    </recommendedName>
</protein>
<keyword evidence="4" id="KW-1185">Reference proteome</keyword>
<dbReference type="Proteomes" id="UP000664169">
    <property type="component" value="Unassembled WGS sequence"/>
</dbReference>
<feature type="compositionally biased region" description="Acidic residues" evidence="1">
    <location>
        <begin position="301"/>
        <end position="311"/>
    </location>
</feature>